<dbReference type="EMBL" id="CP002400">
    <property type="protein sequence ID" value="ADU27687.1"/>
    <property type="molecule type" value="Genomic_DNA"/>
</dbReference>
<proteinExistence type="predicted"/>
<dbReference type="HOGENOM" id="CLU_2787629_0_0_9"/>
<dbReference type="RefSeq" id="WP_013486035.1">
    <property type="nucleotide sequence ID" value="NC_014828.1"/>
</dbReference>
<dbReference type="STRING" id="663278.Ethha_2170"/>
<keyword evidence="1" id="KW-0472">Membrane</keyword>
<protein>
    <submittedName>
        <fullName evidence="2">Uncharacterized protein</fullName>
    </submittedName>
</protein>
<dbReference type="AlphaFoldDB" id="E6U407"/>
<accession>E6U407</accession>
<evidence type="ECO:0000313" key="2">
    <source>
        <dbReference type="EMBL" id="ADU27687.1"/>
    </source>
</evidence>
<sequence>MKRELPGIVLGDMAGTALFICLTLAVRAQLSAAAWVLLAGVLFCMGFGNGFCFQAKAPEEPVAYGPGL</sequence>
<evidence type="ECO:0000256" key="1">
    <source>
        <dbReference type="SAM" id="Phobius"/>
    </source>
</evidence>
<dbReference type="Proteomes" id="UP000001551">
    <property type="component" value="Chromosome"/>
</dbReference>
<name>E6U407_ETHHY</name>
<gene>
    <name evidence="2" type="ordered locus">Ethha_2170</name>
</gene>
<dbReference type="KEGG" id="eha:Ethha_2170"/>
<reference evidence="2 3" key="1">
    <citation type="submission" date="2010-12" db="EMBL/GenBank/DDBJ databases">
        <title>Complete sequence of Ethanoligenens harbinense YUAN-3.</title>
        <authorList>
            <person name="Lucas S."/>
            <person name="Copeland A."/>
            <person name="Lapidus A."/>
            <person name="Cheng J.-F."/>
            <person name="Bruce D."/>
            <person name="Goodwin L."/>
            <person name="Pitluck S."/>
            <person name="Chertkov O."/>
            <person name="Misra M."/>
            <person name="Detter J.C."/>
            <person name="Han C."/>
            <person name="Tapia R."/>
            <person name="Land M."/>
            <person name="Hauser L."/>
            <person name="Jeffries C."/>
            <person name="Kyrpides N."/>
            <person name="Ivanova N."/>
            <person name="Mikhailova N."/>
            <person name="Wang A."/>
            <person name="Mouttaki H."/>
            <person name="He Z."/>
            <person name="Zhou J."/>
            <person name="Hemme C.L."/>
            <person name="Woyke T."/>
        </authorList>
    </citation>
    <scope>NUCLEOTIDE SEQUENCE [LARGE SCALE GENOMIC DNA]</scope>
    <source>
        <strain evidence="3">DSM 18485 / JCM 12961 / CGMCC 1.5033 / YUAN-3</strain>
    </source>
</reference>
<evidence type="ECO:0000313" key="3">
    <source>
        <dbReference type="Proteomes" id="UP000001551"/>
    </source>
</evidence>
<keyword evidence="1" id="KW-0812">Transmembrane</keyword>
<keyword evidence="1" id="KW-1133">Transmembrane helix</keyword>
<organism evidence="2 3">
    <name type="scientific">Ethanoligenens harbinense (strain DSM 18485 / JCM 12961 / CGMCC 1.5033 / YUAN-3)</name>
    <dbReference type="NCBI Taxonomy" id="663278"/>
    <lineage>
        <taxon>Bacteria</taxon>
        <taxon>Bacillati</taxon>
        <taxon>Bacillota</taxon>
        <taxon>Clostridia</taxon>
        <taxon>Eubacteriales</taxon>
        <taxon>Oscillospiraceae</taxon>
        <taxon>Ethanoligenens</taxon>
    </lineage>
</organism>
<keyword evidence="3" id="KW-1185">Reference proteome</keyword>
<feature type="transmembrane region" description="Helical" evidence="1">
    <location>
        <begin position="32"/>
        <end position="53"/>
    </location>
</feature>
<feature type="transmembrane region" description="Helical" evidence="1">
    <location>
        <begin position="7"/>
        <end position="26"/>
    </location>
</feature>